<sequence length="121" mass="13991">MQNIPIERMQESYYKFEYIYILRIELVSYAVWVACLQSSASIHTDMSLGPHLPEIIAQPILFFVVNYRTLLGRLPSNLPFLLLTTVLHVVDHISTVPFHLHVDYRTPIGRSISPFSYASIR</sequence>
<organism evidence="1 2">
    <name type="scientific">Pristionchus entomophagus</name>
    <dbReference type="NCBI Taxonomy" id="358040"/>
    <lineage>
        <taxon>Eukaryota</taxon>
        <taxon>Metazoa</taxon>
        <taxon>Ecdysozoa</taxon>
        <taxon>Nematoda</taxon>
        <taxon>Chromadorea</taxon>
        <taxon>Rhabditida</taxon>
        <taxon>Rhabditina</taxon>
        <taxon>Diplogasteromorpha</taxon>
        <taxon>Diplogasteroidea</taxon>
        <taxon>Neodiplogasteridae</taxon>
        <taxon>Pristionchus</taxon>
    </lineage>
</organism>
<gene>
    <name evidence="1" type="ORF">PENTCL1PPCAC_24041</name>
</gene>
<name>A0AAV5U515_9BILA</name>
<protein>
    <recommendedName>
        <fullName evidence="3">G protein-coupled receptor</fullName>
    </recommendedName>
</protein>
<keyword evidence="2" id="KW-1185">Reference proteome</keyword>
<proteinExistence type="predicted"/>
<evidence type="ECO:0008006" key="3">
    <source>
        <dbReference type="Google" id="ProtNLM"/>
    </source>
</evidence>
<evidence type="ECO:0000313" key="1">
    <source>
        <dbReference type="EMBL" id="GMT01867.1"/>
    </source>
</evidence>
<comment type="caution">
    <text evidence="1">The sequence shown here is derived from an EMBL/GenBank/DDBJ whole genome shotgun (WGS) entry which is preliminary data.</text>
</comment>
<evidence type="ECO:0000313" key="2">
    <source>
        <dbReference type="Proteomes" id="UP001432027"/>
    </source>
</evidence>
<accession>A0AAV5U515</accession>
<reference evidence="1" key="1">
    <citation type="submission" date="2023-10" db="EMBL/GenBank/DDBJ databases">
        <title>Genome assembly of Pristionchus species.</title>
        <authorList>
            <person name="Yoshida K."/>
            <person name="Sommer R.J."/>
        </authorList>
    </citation>
    <scope>NUCLEOTIDE SEQUENCE</scope>
    <source>
        <strain evidence="1">RS0144</strain>
    </source>
</reference>
<dbReference type="AlphaFoldDB" id="A0AAV5U515"/>
<dbReference type="Proteomes" id="UP001432027">
    <property type="component" value="Unassembled WGS sequence"/>
</dbReference>
<dbReference type="EMBL" id="BTSX01000005">
    <property type="protein sequence ID" value="GMT01867.1"/>
    <property type="molecule type" value="Genomic_DNA"/>
</dbReference>